<evidence type="ECO:0000313" key="1">
    <source>
        <dbReference type="EMBL" id="SDC74068.1"/>
    </source>
</evidence>
<dbReference type="OrthoDB" id="2988504at2"/>
<gene>
    <name evidence="1" type="ORF">SAMN04488112_11529</name>
</gene>
<proteinExistence type="predicted"/>
<dbReference type="STRING" id="1236220.SAMN04488112_11529"/>
<reference evidence="1 2" key="1">
    <citation type="submission" date="2016-10" db="EMBL/GenBank/DDBJ databases">
        <authorList>
            <person name="de Groot N.N."/>
        </authorList>
    </citation>
    <scope>NUCLEOTIDE SEQUENCE [LARGE SCALE GENOMIC DNA]</scope>
    <source>
        <strain evidence="1 2">DSM 45514</strain>
    </source>
</reference>
<sequence length="167" mass="19412">MANFRDWEEALDEIDWKDVLEEVDDELLENLAGELHFRTFEALKDSSTPLGDGYHMTHLSDGQWAFWSEKNYVQEDVRFFENEQLFLHFAVEHFSLGEQEIQELVRLLEETPRLKSCAVCGHHFNPQDSARQELGIEGIYLDEENKEGECCSPQCAVEAVLVDMKEL</sequence>
<organism evidence="1 2">
    <name type="scientific">Melghirimyces thermohalophilus</name>
    <dbReference type="NCBI Taxonomy" id="1236220"/>
    <lineage>
        <taxon>Bacteria</taxon>
        <taxon>Bacillati</taxon>
        <taxon>Bacillota</taxon>
        <taxon>Bacilli</taxon>
        <taxon>Bacillales</taxon>
        <taxon>Thermoactinomycetaceae</taxon>
        <taxon>Melghirimyces</taxon>
    </lineage>
</organism>
<keyword evidence="2" id="KW-1185">Reference proteome</keyword>
<dbReference type="AlphaFoldDB" id="A0A1G6P238"/>
<protein>
    <submittedName>
        <fullName evidence="1">Uncharacterized protein</fullName>
    </submittedName>
</protein>
<evidence type="ECO:0000313" key="2">
    <source>
        <dbReference type="Proteomes" id="UP000199387"/>
    </source>
</evidence>
<dbReference type="RefSeq" id="WP_091571174.1">
    <property type="nucleotide sequence ID" value="NZ_FMZA01000015.1"/>
</dbReference>
<dbReference type="EMBL" id="FMZA01000015">
    <property type="protein sequence ID" value="SDC74068.1"/>
    <property type="molecule type" value="Genomic_DNA"/>
</dbReference>
<dbReference type="Proteomes" id="UP000199387">
    <property type="component" value="Unassembled WGS sequence"/>
</dbReference>
<accession>A0A1G6P238</accession>
<name>A0A1G6P238_9BACL</name>